<gene>
    <name evidence="2" type="ORF">BN2614_LOCUS17</name>
</gene>
<keyword evidence="3" id="KW-1185">Reference proteome</keyword>
<dbReference type="PANTHER" id="PTHR17573">
    <property type="entry name" value="UROPLAKIN II"/>
    <property type="match status" value="1"/>
</dbReference>
<dbReference type="Proteomes" id="UP000269945">
    <property type="component" value="Unassembled WGS sequence"/>
</dbReference>
<feature type="non-terminal residue" evidence="2">
    <location>
        <position position="208"/>
    </location>
</feature>
<dbReference type="AlphaFoldDB" id="A0A9X9LRQ4"/>
<feature type="chain" id="PRO_5040962487" description="Uroplakin-2" evidence="1">
    <location>
        <begin position="26"/>
        <end position="208"/>
    </location>
</feature>
<dbReference type="PANTHER" id="PTHR17573:SF0">
    <property type="entry name" value="UROPLAKIN-2"/>
    <property type="match status" value="1"/>
</dbReference>
<dbReference type="GO" id="GO:0016324">
    <property type="term" value="C:apical plasma membrane"/>
    <property type="evidence" value="ECO:0007669"/>
    <property type="project" value="TreeGrafter"/>
</dbReference>
<organism evidence="2 3">
    <name type="scientific">Gulo gulo</name>
    <name type="common">Wolverine</name>
    <name type="synonym">Gluton</name>
    <dbReference type="NCBI Taxonomy" id="48420"/>
    <lineage>
        <taxon>Eukaryota</taxon>
        <taxon>Metazoa</taxon>
        <taxon>Chordata</taxon>
        <taxon>Craniata</taxon>
        <taxon>Vertebrata</taxon>
        <taxon>Euteleostomi</taxon>
        <taxon>Mammalia</taxon>
        <taxon>Eutheria</taxon>
        <taxon>Laurasiatheria</taxon>
        <taxon>Carnivora</taxon>
        <taxon>Caniformia</taxon>
        <taxon>Musteloidea</taxon>
        <taxon>Mustelidae</taxon>
        <taxon>Guloninae</taxon>
        <taxon>Gulo</taxon>
    </lineage>
</organism>
<dbReference type="GO" id="GO:0030855">
    <property type="term" value="P:epithelial cell differentiation"/>
    <property type="evidence" value="ECO:0007669"/>
    <property type="project" value="TreeGrafter"/>
</dbReference>
<protein>
    <recommendedName>
        <fullName evidence="4">Uroplakin-2</fullName>
    </recommendedName>
</protein>
<comment type="caution">
    <text evidence="2">The sequence shown here is derived from an EMBL/GenBank/DDBJ whole genome shotgun (WGS) entry which is preliminary data.</text>
</comment>
<accession>A0A9X9LRQ4</accession>
<reference evidence="2 3" key="1">
    <citation type="submission" date="2018-10" db="EMBL/GenBank/DDBJ databases">
        <authorList>
            <person name="Ekblom R."/>
            <person name="Jareborg N."/>
        </authorList>
    </citation>
    <scope>NUCLEOTIDE SEQUENCE [LARGE SCALE GENOMIC DNA]</scope>
    <source>
        <tissue evidence="2">Muscle</tissue>
    </source>
</reference>
<keyword evidence="1" id="KW-0732">Signal</keyword>
<feature type="signal peptide" evidence="1">
    <location>
        <begin position="1"/>
        <end position="25"/>
    </location>
</feature>
<dbReference type="InterPro" id="IPR009952">
    <property type="entry name" value="Uroplakin-2"/>
</dbReference>
<dbReference type="EMBL" id="CYRY02013396">
    <property type="protein sequence ID" value="VCW84033.1"/>
    <property type="molecule type" value="Genomic_DNA"/>
</dbReference>
<sequence length="208" mass="22542">MASLLPVRTLPLILILLTVLALGAADFNISSISGLLSPALTESLLVALPPCHLTGGNATLMVRRANDSQVVKSSFVVPPCRGRRELVSVVDSGAGFTVTRLSAYQVTDLVPGTKYYISYLVTKGTSTESSREIPMSTLPLARYRLRIVEPPKEPVDKTASPDNDGPALEPNLWMWVNPNIVFPPGKLEVPEPRQWEHLPSTLPSPQPP</sequence>
<name>A0A9X9LRQ4_GULGU</name>
<evidence type="ECO:0000313" key="2">
    <source>
        <dbReference type="EMBL" id="VCW84033.1"/>
    </source>
</evidence>
<evidence type="ECO:0008006" key="4">
    <source>
        <dbReference type="Google" id="ProtNLM"/>
    </source>
</evidence>
<proteinExistence type="predicted"/>
<evidence type="ECO:0000313" key="3">
    <source>
        <dbReference type="Proteomes" id="UP000269945"/>
    </source>
</evidence>
<dbReference type="Pfam" id="PF07353">
    <property type="entry name" value="Uroplakin_II"/>
    <property type="match status" value="1"/>
</dbReference>
<evidence type="ECO:0000256" key="1">
    <source>
        <dbReference type="SAM" id="SignalP"/>
    </source>
</evidence>